<dbReference type="Gene3D" id="3.90.79.10">
    <property type="entry name" value="Nucleoside Triphosphate Pyrophosphohydrolase"/>
    <property type="match status" value="1"/>
</dbReference>
<name>A0AA40AIL7_9PEZI</name>
<accession>A0AA40AIL7</accession>
<comment type="caution">
    <text evidence="3">The sequence shown here is derived from an EMBL/GenBank/DDBJ whole genome shotgun (WGS) entry which is preliminary data.</text>
</comment>
<evidence type="ECO:0000256" key="1">
    <source>
        <dbReference type="SAM" id="MobiDB-lite"/>
    </source>
</evidence>
<dbReference type="EMBL" id="JAUKTV010000014">
    <property type="protein sequence ID" value="KAK0716529.1"/>
    <property type="molecule type" value="Genomic_DNA"/>
</dbReference>
<sequence length="258" mass="28225">MRETLWAGHLQVAAENKRAGVTTRRSLYRWCNELFPLLYPPTREPRLPRCLYLLSPTAPNISSSSATSLSTLGRATSSTSIASLATNVTSTATTPLSEIDMSKLSFQPRTTSSPMANNCTPTPIPTIDSASDNDNDNHSTNTKELRIYLSRRAPWKSAWPSLLDCTAAGGLSSSDPSPLEGIIREAHEEVRLPSPYLRSHARYIGENRLQLCETEIGEEGCQMQVQHVFEVELPESITPRPGDGDGEVVGWELVDVGG</sequence>
<reference evidence="3" key="1">
    <citation type="submission" date="2023-06" db="EMBL/GenBank/DDBJ databases">
        <title>Genome-scale phylogeny and comparative genomics of the fungal order Sordariales.</title>
        <authorList>
            <consortium name="Lawrence Berkeley National Laboratory"/>
            <person name="Hensen N."/>
            <person name="Bonometti L."/>
            <person name="Westerberg I."/>
            <person name="Brannstrom I.O."/>
            <person name="Guillou S."/>
            <person name="Cros-Aarteil S."/>
            <person name="Calhoun S."/>
            <person name="Haridas S."/>
            <person name="Kuo A."/>
            <person name="Mondo S."/>
            <person name="Pangilinan J."/>
            <person name="Riley R."/>
            <person name="Labutti K."/>
            <person name="Andreopoulos B."/>
            <person name="Lipzen A."/>
            <person name="Chen C."/>
            <person name="Yanf M."/>
            <person name="Daum C."/>
            <person name="Ng V."/>
            <person name="Clum A."/>
            <person name="Steindorff A."/>
            <person name="Ohm R."/>
            <person name="Martin F."/>
            <person name="Silar P."/>
            <person name="Natvig D."/>
            <person name="Lalanne C."/>
            <person name="Gautier V."/>
            <person name="Ament-Velasquez S.L."/>
            <person name="Kruys A."/>
            <person name="Hutchinson M.I."/>
            <person name="Powell A.J."/>
            <person name="Barry K."/>
            <person name="Miller A.N."/>
            <person name="Grigoriev I.V."/>
            <person name="Debuchy R."/>
            <person name="Gladieux P."/>
            <person name="Thoren M.H."/>
            <person name="Johannesson H."/>
        </authorList>
    </citation>
    <scope>NUCLEOTIDE SEQUENCE</scope>
    <source>
        <strain evidence="3">CBS 540.89</strain>
    </source>
</reference>
<feature type="region of interest" description="Disordered" evidence="1">
    <location>
        <begin position="107"/>
        <end position="139"/>
    </location>
</feature>
<dbReference type="AlphaFoldDB" id="A0AA40AIL7"/>
<proteinExistence type="predicted"/>
<evidence type="ECO:0000313" key="4">
    <source>
        <dbReference type="Proteomes" id="UP001172159"/>
    </source>
</evidence>
<dbReference type="PROSITE" id="PS51462">
    <property type="entry name" value="NUDIX"/>
    <property type="match status" value="1"/>
</dbReference>
<dbReference type="SUPFAM" id="SSF55811">
    <property type="entry name" value="Nudix"/>
    <property type="match status" value="1"/>
</dbReference>
<keyword evidence="4" id="KW-1185">Reference proteome</keyword>
<dbReference type="Proteomes" id="UP001172159">
    <property type="component" value="Unassembled WGS sequence"/>
</dbReference>
<evidence type="ECO:0000259" key="2">
    <source>
        <dbReference type="PROSITE" id="PS51462"/>
    </source>
</evidence>
<dbReference type="InterPro" id="IPR015797">
    <property type="entry name" value="NUDIX_hydrolase-like_dom_sf"/>
</dbReference>
<dbReference type="InterPro" id="IPR000086">
    <property type="entry name" value="NUDIX_hydrolase_dom"/>
</dbReference>
<feature type="domain" description="Nudix hydrolase" evidence="2">
    <location>
        <begin position="122"/>
        <end position="258"/>
    </location>
</feature>
<feature type="compositionally biased region" description="Polar residues" evidence="1">
    <location>
        <begin position="107"/>
        <end position="121"/>
    </location>
</feature>
<protein>
    <recommendedName>
        <fullName evidence="2">Nudix hydrolase domain-containing protein</fullName>
    </recommendedName>
</protein>
<dbReference type="Pfam" id="PF00293">
    <property type="entry name" value="NUDIX"/>
    <property type="match status" value="1"/>
</dbReference>
<evidence type="ECO:0000313" key="3">
    <source>
        <dbReference type="EMBL" id="KAK0716529.1"/>
    </source>
</evidence>
<gene>
    <name evidence="3" type="ORF">B0T21DRAFT_386811</name>
</gene>
<organism evidence="3 4">
    <name type="scientific">Apiosordaria backusii</name>
    <dbReference type="NCBI Taxonomy" id="314023"/>
    <lineage>
        <taxon>Eukaryota</taxon>
        <taxon>Fungi</taxon>
        <taxon>Dikarya</taxon>
        <taxon>Ascomycota</taxon>
        <taxon>Pezizomycotina</taxon>
        <taxon>Sordariomycetes</taxon>
        <taxon>Sordariomycetidae</taxon>
        <taxon>Sordariales</taxon>
        <taxon>Lasiosphaeriaceae</taxon>
        <taxon>Apiosordaria</taxon>
    </lineage>
</organism>